<dbReference type="AlphaFoldDB" id="A0AAV1V998"/>
<name>A0AAV1V998_9STRA</name>
<sequence>MVQTQFSKKVKFVGHEGSREFATNSLQVFYEDEGIEQ</sequence>
<proteinExistence type="predicted"/>
<evidence type="ECO:0000313" key="1">
    <source>
        <dbReference type="EMBL" id="CAK7942465.1"/>
    </source>
</evidence>
<dbReference type="Proteomes" id="UP001162060">
    <property type="component" value="Unassembled WGS sequence"/>
</dbReference>
<reference evidence="1" key="1">
    <citation type="submission" date="2024-01" db="EMBL/GenBank/DDBJ databases">
        <authorList>
            <person name="Webb A."/>
        </authorList>
    </citation>
    <scope>NUCLEOTIDE SEQUENCE</scope>
    <source>
        <strain evidence="1">Pm1</strain>
    </source>
</reference>
<evidence type="ECO:0000313" key="2">
    <source>
        <dbReference type="Proteomes" id="UP001162060"/>
    </source>
</evidence>
<accession>A0AAV1V998</accession>
<organism evidence="1 2">
    <name type="scientific">Peronospora matthiolae</name>
    <dbReference type="NCBI Taxonomy" id="2874970"/>
    <lineage>
        <taxon>Eukaryota</taxon>
        <taxon>Sar</taxon>
        <taxon>Stramenopiles</taxon>
        <taxon>Oomycota</taxon>
        <taxon>Peronosporomycetes</taxon>
        <taxon>Peronosporales</taxon>
        <taxon>Peronosporaceae</taxon>
        <taxon>Peronospora</taxon>
    </lineage>
</organism>
<protein>
    <submittedName>
        <fullName evidence="1">Uncharacterized protein</fullName>
    </submittedName>
</protein>
<dbReference type="EMBL" id="CAKLBY020000275">
    <property type="protein sequence ID" value="CAK7942465.1"/>
    <property type="molecule type" value="Genomic_DNA"/>
</dbReference>
<comment type="caution">
    <text evidence="1">The sequence shown here is derived from an EMBL/GenBank/DDBJ whole genome shotgun (WGS) entry which is preliminary data.</text>
</comment>
<gene>
    <name evidence="1" type="ORF">PM001_LOCUS27615</name>
</gene>